<evidence type="ECO:0000313" key="2">
    <source>
        <dbReference type="Proteomes" id="UP001524473"/>
    </source>
</evidence>
<sequence>MKPYQVKRKFNGTLFTAQFNGLSAALKMQDSINMDGTGVTSNEKLAAYIFENVIVDPPHLTADDDVFPDMKTLNEVVTWGLGVANGKFRGESGDADAEKQGK</sequence>
<name>A0ABT1S0R3_9FIRM</name>
<dbReference type="Proteomes" id="UP001524473">
    <property type="component" value="Unassembled WGS sequence"/>
</dbReference>
<accession>A0ABT1S0R3</accession>
<keyword evidence="2" id="KW-1185">Reference proteome</keyword>
<dbReference type="GeneID" id="90533413"/>
<protein>
    <submittedName>
        <fullName evidence="1">Uncharacterized protein</fullName>
    </submittedName>
</protein>
<gene>
    <name evidence="1" type="ORF">NE695_10935</name>
</gene>
<proteinExistence type="predicted"/>
<evidence type="ECO:0000313" key="1">
    <source>
        <dbReference type="EMBL" id="MCQ4840425.1"/>
    </source>
</evidence>
<dbReference type="EMBL" id="JANFZH010000023">
    <property type="protein sequence ID" value="MCQ4840425.1"/>
    <property type="molecule type" value="Genomic_DNA"/>
</dbReference>
<dbReference type="RefSeq" id="WP_066866485.1">
    <property type="nucleotide sequence ID" value="NZ_CABKVV010000014.1"/>
</dbReference>
<comment type="caution">
    <text evidence="1">The sequence shown here is derived from an EMBL/GenBank/DDBJ whole genome shotgun (WGS) entry which is preliminary data.</text>
</comment>
<organism evidence="1 2">
    <name type="scientific">Neglectibacter timonensis</name>
    <dbReference type="NCBI Taxonomy" id="1776382"/>
    <lineage>
        <taxon>Bacteria</taxon>
        <taxon>Bacillati</taxon>
        <taxon>Bacillota</taxon>
        <taxon>Clostridia</taxon>
        <taxon>Eubacteriales</taxon>
        <taxon>Oscillospiraceae</taxon>
        <taxon>Neglectibacter</taxon>
    </lineage>
</organism>
<reference evidence="1 2" key="1">
    <citation type="submission" date="2022-06" db="EMBL/GenBank/DDBJ databases">
        <title>Isolation of gut microbiota from human fecal samples.</title>
        <authorList>
            <person name="Pamer E.G."/>
            <person name="Barat B."/>
            <person name="Waligurski E."/>
            <person name="Medina S."/>
            <person name="Paddock L."/>
            <person name="Mostad J."/>
        </authorList>
    </citation>
    <scope>NUCLEOTIDE SEQUENCE [LARGE SCALE GENOMIC DNA]</scope>
    <source>
        <strain evidence="1 2">DFI.9.73</strain>
    </source>
</reference>